<dbReference type="Proteomes" id="UP000217199">
    <property type="component" value="Unassembled WGS sequence"/>
</dbReference>
<dbReference type="EMBL" id="NBII01000007">
    <property type="protein sequence ID" value="PAV17510.1"/>
    <property type="molecule type" value="Genomic_DNA"/>
</dbReference>
<protein>
    <submittedName>
        <fullName evidence="2">Uncharacterized protein</fullName>
    </submittedName>
</protein>
<reference evidence="2 3" key="1">
    <citation type="journal article" date="2017" name="Mol. Ecol.">
        <title>Comparative and population genomic landscape of Phellinus noxius: A hypervariable fungus causing root rot in trees.</title>
        <authorList>
            <person name="Chung C.L."/>
            <person name="Lee T.J."/>
            <person name="Akiba M."/>
            <person name="Lee H.H."/>
            <person name="Kuo T.H."/>
            <person name="Liu D."/>
            <person name="Ke H.M."/>
            <person name="Yokoi T."/>
            <person name="Roa M.B."/>
            <person name="Lu M.J."/>
            <person name="Chang Y.Y."/>
            <person name="Ann P.J."/>
            <person name="Tsai J.N."/>
            <person name="Chen C.Y."/>
            <person name="Tzean S.S."/>
            <person name="Ota Y."/>
            <person name="Hattori T."/>
            <person name="Sahashi N."/>
            <person name="Liou R.F."/>
            <person name="Kikuchi T."/>
            <person name="Tsai I.J."/>
        </authorList>
    </citation>
    <scope>NUCLEOTIDE SEQUENCE [LARGE SCALE GENOMIC DNA]</scope>
    <source>
        <strain evidence="2 3">FFPRI411160</strain>
    </source>
</reference>
<proteinExistence type="predicted"/>
<keyword evidence="3" id="KW-1185">Reference proteome</keyword>
<evidence type="ECO:0000256" key="1">
    <source>
        <dbReference type="SAM" id="MobiDB-lite"/>
    </source>
</evidence>
<feature type="region of interest" description="Disordered" evidence="1">
    <location>
        <begin position="30"/>
        <end position="72"/>
    </location>
</feature>
<name>A0A286UD46_9AGAM</name>
<evidence type="ECO:0000313" key="3">
    <source>
        <dbReference type="Proteomes" id="UP000217199"/>
    </source>
</evidence>
<gene>
    <name evidence="2" type="ORF">PNOK_0757500</name>
</gene>
<evidence type="ECO:0000313" key="2">
    <source>
        <dbReference type="EMBL" id="PAV17510.1"/>
    </source>
</evidence>
<comment type="caution">
    <text evidence="2">The sequence shown here is derived from an EMBL/GenBank/DDBJ whole genome shotgun (WGS) entry which is preliminary data.</text>
</comment>
<sequence>MIRKEQIKMLHTVRTTFQINYPASEEIRNEISPSEQSLPTILGGTVGSPKVFEKTEAPPKKGRANMSDEQREDMTFPNMLIAQMLYSDLNSVTALVKLGGDMGFKRGMEKERRRKEDRRGED</sequence>
<accession>A0A286UD46</accession>
<organism evidence="2 3">
    <name type="scientific">Pyrrhoderma noxium</name>
    <dbReference type="NCBI Taxonomy" id="2282107"/>
    <lineage>
        <taxon>Eukaryota</taxon>
        <taxon>Fungi</taxon>
        <taxon>Dikarya</taxon>
        <taxon>Basidiomycota</taxon>
        <taxon>Agaricomycotina</taxon>
        <taxon>Agaricomycetes</taxon>
        <taxon>Hymenochaetales</taxon>
        <taxon>Hymenochaetaceae</taxon>
        <taxon>Pyrrhoderma</taxon>
    </lineage>
</organism>
<dbReference type="InParanoid" id="A0A286UD46"/>
<dbReference type="AlphaFoldDB" id="A0A286UD46"/>